<gene>
    <name evidence="1" type="ORF">H072_285</name>
</gene>
<reference evidence="1 2" key="1">
    <citation type="journal article" date="2013" name="PLoS Genet.">
        <title>Genomic mechanisms accounting for the adaptation to parasitism in nematode-trapping fungi.</title>
        <authorList>
            <person name="Meerupati T."/>
            <person name="Andersson K.M."/>
            <person name="Friman E."/>
            <person name="Kumar D."/>
            <person name="Tunlid A."/>
            <person name="Ahren D."/>
        </authorList>
    </citation>
    <scope>NUCLEOTIDE SEQUENCE [LARGE SCALE GENOMIC DNA]</scope>
    <source>
        <strain evidence="1 2">CBS 200.50</strain>
    </source>
</reference>
<organism evidence="1 2">
    <name type="scientific">Dactylellina haptotyla (strain CBS 200.50)</name>
    <name type="common">Nematode-trapping fungus</name>
    <name type="synonym">Monacrosporium haptotylum</name>
    <dbReference type="NCBI Taxonomy" id="1284197"/>
    <lineage>
        <taxon>Eukaryota</taxon>
        <taxon>Fungi</taxon>
        <taxon>Dikarya</taxon>
        <taxon>Ascomycota</taxon>
        <taxon>Pezizomycotina</taxon>
        <taxon>Orbiliomycetes</taxon>
        <taxon>Orbiliales</taxon>
        <taxon>Orbiliaceae</taxon>
        <taxon>Dactylellina</taxon>
    </lineage>
</organism>
<dbReference type="AlphaFoldDB" id="S8CDK8"/>
<evidence type="ECO:0000313" key="1">
    <source>
        <dbReference type="EMBL" id="EPS45792.1"/>
    </source>
</evidence>
<dbReference type="HOGENOM" id="CLU_2003823_0_0_1"/>
<sequence length="124" mass="12731">MYSNIAFTFTSSKSSATQFFIDPAKLLTSSSGVGFSAVNEGINLNYLWSLPYSSAATLNPLRCSIDSGTLAVNCVGDGTGYNTWAEIADSNNGGRAGVAIGTYQAASSGSFGLKLIGLKAVPVS</sequence>
<reference evidence="2" key="2">
    <citation type="submission" date="2013-04" db="EMBL/GenBank/DDBJ databases">
        <title>Genomic mechanisms accounting for the adaptation to parasitism in nematode-trapping fungi.</title>
        <authorList>
            <person name="Ahren D.G."/>
        </authorList>
    </citation>
    <scope>NUCLEOTIDE SEQUENCE [LARGE SCALE GENOMIC DNA]</scope>
    <source>
        <strain evidence="2">CBS 200.50</strain>
    </source>
</reference>
<proteinExistence type="predicted"/>
<name>S8CDK8_DACHA</name>
<dbReference type="EMBL" id="AQGS01000003">
    <property type="protein sequence ID" value="EPS45792.1"/>
    <property type="molecule type" value="Genomic_DNA"/>
</dbReference>
<dbReference type="Proteomes" id="UP000015100">
    <property type="component" value="Unassembled WGS sequence"/>
</dbReference>
<accession>S8CDK8</accession>
<comment type="caution">
    <text evidence="1">The sequence shown here is derived from an EMBL/GenBank/DDBJ whole genome shotgun (WGS) entry which is preliminary data.</text>
</comment>
<protein>
    <submittedName>
        <fullName evidence="1">Uncharacterized protein</fullName>
    </submittedName>
</protein>
<evidence type="ECO:0000313" key="2">
    <source>
        <dbReference type="Proteomes" id="UP000015100"/>
    </source>
</evidence>
<keyword evidence="2" id="KW-1185">Reference proteome</keyword>